<evidence type="ECO:0000313" key="3">
    <source>
        <dbReference type="Proteomes" id="UP000824120"/>
    </source>
</evidence>
<dbReference type="EMBL" id="JACXVP010000006">
    <property type="protein sequence ID" value="KAG5600255.1"/>
    <property type="molecule type" value="Genomic_DNA"/>
</dbReference>
<dbReference type="PANTHER" id="PTHR46250:SF9">
    <property type="entry name" value="MYB_SANT-LIKE DOMAIN-CONTAINING PROTEIN"/>
    <property type="match status" value="1"/>
</dbReference>
<dbReference type="AlphaFoldDB" id="A0A9J5YKH1"/>
<reference evidence="2 3" key="1">
    <citation type="submission" date="2020-09" db="EMBL/GenBank/DDBJ databases">
        <title>De no assembly of potato wild relative species, Solanum commersonii.</title>
        <authorList>
            <person name="Cho K."/>
        </authorList>
    </citation>
    <scope>NUCLEOTIDE SEQUENCE [LARGE SCALE GENOMIC DNA]</scope>
    <source>
        <strain evidence="2">LZ3.2</strain>
        <tissue evidence="2">Leaf</tissue>
    </source>
</reference>
<name>A0A9J5YKH1_SOLCO</name>
<proteinExistence type="predicted"/>
<gene>
    <name evidence="2" type="ORF">H5410_031625</name>
</gene>
<protein>
    <submittedName>
        <fullName evidence="2">Uncharacterized protein</fullName>
    </submittedName>
</protein>
<feature type="compositionally biased region" description="Polar residues" evidence="1">
    <location>
        <begin position="200"/>
        <end position="210"/>
    </location>
</feature>
<keyword evidence="3" id="KW-1185">Reference proteome</keyword>
<evidence type="ECO:0000313" key="2">
    <source>
        <dbReference type="EMBL" id="KAG5600255.1"/>
    </source>
</evidence>
<dbReference type="PANTHER" id="PTHR46250">
    <property type="entry name" value="MYB/SANT-LIKE DNA-BINDING DOMAIN PROTEIN-RELATED"/>
    <property type="match status" value="1"/>
</dbReference>
<feature type="region of interest" description="Disordered" evidence="1">
    <location>
        <begin position="184"/>
        <end position="210"/>
    </location>
</feature>
<evidence type="ECO:0000256" key="1">
    <source>
        <dbReference type="SAM" id="MobiDB-lite"/>
    </source>
</evidence>
<comment type="caution">
    <text evidence="2">The sequence shown here is derived from an EMBL/GenBank/DDBJ whole genome shotgun (WGS) entry which is preliminary data.</text>
</comment>
<dbReference type="Proteomes" id="UP000824120">
    <property type="component" value="Chromosome 6"/>
</dbReference>
<sequence length="210" mass="23741">MGITQDIKRMEFFLSISELERHTNSDALQIAQNADPNDYSAVGVITKIQSEIQSTQMLFCQRIASSTTYFFKNKRVEKDYMTLSLVKSRSGLGFRYSDGTILVEDPKAWDDFIKVDPYATSMTFRKWPLFVDWEEIFRKDGATEQSAEGPEVGVQEIERIEAQEVANDMSFEFPIIVVDEDDATAKKEDQIAQGEPSVSAGATQSSWSAF</sequence>
<dbReference type="OrthoDB" id="1302841at2759"/>
<accession>A0A9J5YKH1</accession>
<organism evidence="2 3">
    <name type="scientific">Solanum commersonii</name>
    <name type="common">Commerson's wild potato</name>
    <name type="synonym">Commerson's nightshade</name>
    <dbReference type="NCBI Taxonomy" id="4109"/>
    <lineage>
        <taxon>Eukaryota</taxon>
        <taxon>Viridiplantae</taxon>
        <taxon>Streptophyta</taxon>
        <taxon>Embryophyta</taxon>
        <taxon>Tracheophyta</taxon>
        <taxon>Spermatophyta</taxon>
        <taxon>Magnoliopsida</taxon>
        <taxon>eudicotyledons</taxon>
        <taxon>Gunneridae</taxon>
        <taxon>Pentapetalae</taxon>
        <taxon>asterids</taxon>
        <taxon>lamiids</taxon>
        <taxon>Solanales</taxon>
        <taxon>Solanaceae</taxon>
        <taxon>Solanoideae</taxon>
        <taxon>Solaneae</taxon>
        <taxon>Solanum</taxon>
    </lineage>
</organism>